<keyword evidence="4" id="KW-1185">Reference proteome</keyword>
<name>A0AB34JAB7_PRYPA</name>
<comment type="similarity">
    <text evidence="1">Belongs to the CBF/MAK21 family.</text>
</comment>
<evidence type="ECO:0000259" key="2">
    <source>
        <dbReference type="Pfam" id="PF03914"/>
    </source>
</evidence>
<dbReference type="Proteomes" id="UP001515480">
    <property type="component" value="Unassembled WGS sequence"/>
</dbReference>
<accession>A0AB34JAB7</accession>
<dbReference type="GO" id="GO:0030692">
    <property type="term" value="C:Noc4p-Nop14p complex"/>
    <property type="evidence" value="ECO:0007669"/>
    <property type="project" value="TreeGrafter"/>
</dbReference>
<dbReference type="PANTHER" id="PTHR12455">
    <property type="entry name" value="NUCLEOLAR COMPLEX PROTEIN 4"/>
    <property type="match status" value="1"/>
</dbReference>
<organism evidence="3 4">
    <name type="scientific">Prymnesium parvum</name>
    <name type="common">Toxic golden alga</name>
    <dbReference type="NCBI Taxonomy" id="97485"/>
    <lineage>
        <taxon>Eukaryota</taxon>
        <taxon>Haptista</taxon>
        <taxon>Haptophyta</taxon>
        <taxon>Prymnesiophyceae</taxon>
        <taxon>Prymnesiales</taxon>
        <taxon>Prymnesiaceae</taxon>
        <taxon>Prymnesium</taxon>
    </lineage>
</organism>
<dbReference type="GO" id="GO:0042254">
    <property type="term" value="P:ribosome biogenesis"/>
    <property type="evidence" value="ECO:0007669"/>
    <property type="project" value="InterPro"/>
</dbReference>
<protein>
    <recommendedName>
        <fullName evidence="2">CCAAT-binding factor domain-containing protein</fullName>
    </recommendedName>
</protein>
<dbReference type="EMBL" id="JBGBPQ010000011">
    <property type="protein sequence ID" value="KAL1515521.1"/>
    <property type="molecule type" value="Genomic_DNA"/>
</dbReference>
<dbReference type="InterPro" id="IPR027193">
    <property type="entry name" value="Noc4"/>
</dbReference>
<sequence length="541" mass="58764">MVATKLPAAPSAEQPTLTASRIHAMEPLLRTDRSAVNELVGLLHACEEGRGRAQLAALQVCRALFAHWAREGELCLRPAAAAEADGSPPHAAIDAYREWLRGKYRRFVGVAHRLLASGKTARALRGAAMDSLMLLAAAEVRQAHGPPLAALDRAGGAFRQMVAALAHSAAPLPAEVLDRLRDEHLSKLDVSHHLLKELCRLARSKPAHPARLVELLLLVTPPDRDVDPKQATFLLDRKDLVRADAPRAAKGAAAWPASMRRLLLKKVHRALFCKAWRAVLQLRLPDGTFRMVLQRLPTAVLPHVPKPLRYCDLLSDGYDRGGVDAVLALKGLFTLMLKHNLEFPRFYARLYALLSPEALQGPHRSSFALELQLLLSSTGLPAYLLAAFAKRLARLALHSTPSSAALSCGLIFNVMLQHPSVRSLVNRPIGAARPLAPEDADPFLPDEPEPEACRAVDSCLWEVDSLRSHFCPTVASLAALFAKPIERTTPPVDLAPLAELTYDALARLEARPHPKEVPLAIRKPTALFGEGSGSAGLSAWG</sequence>
<reference evidence="3 4" key="1">
    <citation type="journal article" date="2024" name="Science">
        <title>Giant polyketide synthase enzymes in the biosynthesis of giant marine polyether toxins.</title>
        <authorList>
            <person name="Fallon T.R."/>
            <person name="Shende V.V."/>
            <person name="Wierzbicki I.H."/>
            <person name="Pendleton A.L."/>
            <person name="Watervoot N.F."/>
            <person name="Auber R.P."/>
            <person name="Gonzalez D.J."/>
            <person name="Wisecaver J.H."/>
            <person name="Moore B.S."/>
        </authorList>
    </citation>
    <scope>NUCLEOTIDE SEQUENCE [LARGE SCALE GENOMIC DNA]</scope>
    <source>
        <strain evidence="3 4">12B1</strain>
    </source>
</reference>
<evidence type="ECO:0000313" key="4">
    <source>
        <dbReference type="Proteomes" id="UP001515480"/>
    </source>
</evidence>
<dbReference type="AlphaFoldDB" id="A0AB34JAB7"/>
<comment type="caution">
    <text evidence="3">The sequence shown here is derived from an EMBL/GenBank/DDBJ whole genome shotgun (WGS) entry which is preliminary data.</text>
</comment>
<proteinExistence type="inferred from homology"/>
<dbReference type="InterPro" id="IPR005612">
    <property type="entry name" value="CCAAT-binding_factor"/>
</dbReference>
<gene>
    <name evidence="3" type="ORF">AB1Y20_002143</name>
</gene>
<feature type="domain" description="CCAAT-binding factor" evidence="2">
    <location>
        <begin position="325"/>
        <end position="478"/>
    </location>
</feature>
<dbReference type="GO" id="GO:0032040">
    <property type="term" value="C:small-subunit processome"/>
    <property type="evidence" value="ECO:0007669"/>
    <property type="project" value="TreeGrafter"/>
</dbReference>
<dbReference type="PANTHER" id="PTHR12455:SF0">
    <property type="entry name" value="NUCLEOLAR COMPLEX PROTEIN 4 HOMOLOG"/>
    <property type="match status" value="1"/>
</dbReference>
<dbReference type="Pfam" id="PF03914">
    <property type="entry name" value="CBF"/>
    <property type="match status" value="1"/>
</dbReference>
<evidence type="ECO:0000256" key="1">
    <source>
        <dbReference type="ARBA" id="ARBA00007797"/>
    </source>
</evidence>
<evidence type="ECO:0000313" key="3">
    <source>
        <dbReference type="EMBL" id="KAL1515521.1"/>
    </source>
</evidence>